<keyword evidence="3" id="KW-1185">Reference proteome</keyword>
<accession>A0A381E9C3</accession>
<feature type="transmembrane region" description="Helical" evidence="1">
    <location>
        <begin position="66"/>
        <end position="87"/>
    </location>
</feature>
<gene>
    <name evidence="2" type="ORF">NCTC13294_01548</name>
</gene>
<reference evidence="2 3" key="1">
    <citation type="submission" date="2018-06" db="EMBL/GenBank/DDBJ databases">
        <authorList>
            <consortium name="Pathogen Informatics"/>
            <person name="Doyle S."/>
        </authorList>
    </citation>
    <scope>NUCLEOTIDE SEQUENCE [LARGE SCALE GENOMIC DNA]</scope>
    <source>
        <strain evidence="2 3">NCTC13294</strain>
    </source>
</reference>
<name>A0A381E9C3_9GAMM</name>
<evidence type="ECO:0000256" key="1">
    <source>
        <dbReference type="SAM" id="Phobius"/>
    </source>
</evidence>
<feature type="transmembrane region" description="Helical" evidence="1">
    <location>
        <begin position="137"/>
        <end position="157"/>
    </location>
</feature>
<evidence type="ECO:0000313" key="3">
    <source>
        <dbReference type="Proteomes" id="UP000254572"/>
    </source>
</evidence>
<feature type="transmembrane region" description="Helical" evidence="1">
    <location>
        <begin position="93"/>
        <end position="109"/>
    </location>
</feature>
<dbReference type="EMBL" id="UFUW01000001">
    <property type="protein sequence ID" value="SUX23541.1"/>
    <property type="molecule type" value="Genomic_DNA"/>
</dbReference>
<sequence length="162" mass="19084">MNIWQNILYWLSTLTIVIVGCGLTALNLMIYHERNPSFWYEYLFLALVNTAPLQVWLAARWQQQRLLHCGLLCQVVQAIAICLKLFYLKEFFIPAWIAAIFILAVILIYSLIRRQIRYVLLTIVGLCWFLLNEQEVLAFRTWLAGIFISLFLLGLSCRQRRK</sequence>
<keyword evidence="1" id="KW-0472">Membrane</keyword>
<feature type="transmembrane region" description="Helical" evidence="1">
    <location>
        <begin position="7"/>
        <end position="30"/>
    </location>
</feature>
<feature type="transmembrane region" description="Helical" evidence="1">
    <location>
        <begin position="116"/>
        <end position="131"/>
    </location>
</feature>
<proteinExistence type="predicted"/>
<keyword evidence="1" id="KW-1133">Transmembrane helix</keyword>
<evidence type="ECO:0000313" key="2">
    <source>
        <dbReference type="EMBL" id="SUX23541.1"/>
    </source>
</evidence>
<keyword evidence="1" id="KW-0812">Transmembrane</keyword>
<protein>
    <submittedName>
        <fullName evidence="2">Uncharacterized protein</fullName>
    </submittedName>
</protein>
<dbReference type="RefSeq" id="WP_115611799.1">
    <property type="nucleotide sequence ID" value="NZ_JBHLZC010000002.1"/>
</dbReference>
<feature type="transmembrane region" description="Helical" evidence="1">
    <location>
        <begin position="42"/>
        <end position="59"/>
    </location>
</feature>
<dbReference type="Proteomes" id="UP000254572">
    <property type="component" value="Unassembled WGS sequence"/>
</dbReference>
<dbReference type="AlphaFoldDB" id="A0A381E9C3"/>
<organism evidence="2 3">
    <name type="scientific">Cardiobacterium valvarum</name>
    <dbReference type="NCBI Taxonomy" id="194702"/>
    <lineage>
        <taxon>Bacteria</taxon>
        <taxon>Pseudomonadati</taxon>
        <taxon>Pseudomonadota</taxon>
        <taxon>Gammaproteobacteria</taxon>
        <taxon>Cardiobacteriales</taxon>
        <taxon>Cardiobacteriaceae</taxon>
        <taxon>Cardiobacterium</taxon>
    </lineage>
</organism>